<dbReference type="KEGG" id="ols:Olsu_1130"/>
<dbReference type="AlphaFoldDB" id="E1QVT7"/>
<keyword evidence="1" id="KW-0418">Kinase</keyword>
<sequence length="125" mass="13116">MQEKIVSLSVPAEADFARAVRMMASNLAVVCGMNVDEVEDVRMAAEEGFVYSCATGPGNCDVAFSLADDRIEMLFSLGSPGGDPSEAGEGLDLTELLLSAVCDEHGITDEGKLLLVKRMGAADAE</sequence>
<dbReference type="STRING" id="633147.Olsu_1130"/>
<dbReference type="RefSeq" id="WP_013251992.1">
    <property type="nucleotide sequence ID" value="NC_014363.1"/>
</dbReference>
<keyword evidence="2" id="KW-1185">Reference proteome</keyword>
<keyword evidence="1" id="KW-0723">Serine/threonine-protein kinase</keyword>
<organism evidence="1 2">
    <name type="scientific">Olsenella uli (strain ATCC 49627 / DSM 7084 / CCUG 31166 / CIP 109912 / JCM 12494 / LMG 11480 / NCIMB 702895 / VPI D76D-27C)</name>
    <name type="common">Lactobacillus uli</name>
    <dbReference type="NCBI Taxonomy" id="633147"/>
    <lineage>
        <taxon>Bacteria</taxon>
        <taxon>Bacillati</taxon>
        <taxon>Actinomycetota</taxon>
        <taxon>Coriobacteriia</taxon>
        <taxon>Coriobacteriales</taxon>
        <taxon>Atopobiaceae</taxon>
        <taxon>Olsenella</taxon>
    </lineage>
</organism>
<dbReference type="HOGENOM" id="CLU_1988847_0_0_11"/>
<accession>E1QVT7</accession>
<dbReference type="PATRIC" id="fig|633147.7.peg.412"/>
<reference evidence="1 2" key="1">
    <citation type="journal article" date="2010" name="Stand. Genomic Sci.">
        <title>Complete genome sequence of Olsenella uli type strain (VPI D76D-27C).</title>
        <authorList>
            <person name="Goker M."/>
            <person name="Held B."/>
            <person name="Lucas S."/>
            <person name="Nolan M."/>
            <person name="Yasawong M."/>
            <person name="Glavina Del Rio T."/>
            <person name="Tice H."/>
            <person name="Cheng J.F."/>
            <person name="Bruce D."/>
            <person name="Detter J.C."/>
            <person name="Tapia R."/>
            <person name="Han C."/>
            <person name="Goodwin L."/>
            <person name="Pitluck S."/>
            <person name="Liolios K."/>
            <person name="Ivanova N."/>
            <person name="Mavromatis K."/>
            <person name="Mikhailova N."/>
            <person name="Pati A."/>
            <person name="Chen A."/>
            <person name="Palaniappan K."/>
            <person name="Land M."/>
            <person name="Hauser L."/>
            <person name="Chang Y.J."/>
            <person name="Jeffries C.D."/>
            <person name="Rohde M."/>
            <person name="Sikorski J."/>
            <person name="Pukall R."/>
            <person name="Woyke T."/>
            <person name="Bristow J."/>
            <person name="Eisen J.A."/>
            <person name="Markowitz V."/>
            <person name="Hugenholtz P."/>
            <person name="Kyrpides N.C."/>
            <person name="Klenk H.P."/>
            <person name="Lapidus A."/>
        </authorList>
    </citation>
    <scope>NUCLEOTIDE SEQUENCE [LARGE SCALE GENOMIC DNA]</scope>
    <source>
        <strain evidence="2">ATCC 49627 / DSM 7084 / CIP 109912 / JCM 12494 / NCIMB 702895 / VPI D76D-27C</strain>
    </source>
</reference>
<evidence type="ECO:0000313" key="1">
    <source>
        <dbReference type="EMBL" id="ADK68240.1"/>
    </source>
</evidence>
<evidence type="ECO:0000313" key="2">
    <source>
        <dbReference type="Proteomes" id="UP000000333"/>
    </source>
</evidence>
<dbReference type="GO" id="GO:0004674">
    <property type="term" value="F:protein serine/threonine kinase activity"/>
    <property type="evidence" value="ECO:0007669"/>
    <property type="project" value="UniProtKB-KW"/>
</dbReference>
<dbReference type="eggNOG" id="ENOG50344S8">
    <property type="taxonomic scope" value="Bacteria"/>
</dbReference>
<keyword evidence="1" id="KW-0808">Transferase</keyword>
<name>E1QVT7_OLSUV</name>
<proteinExistence type="predicted"/>
<gene>
    <name evidence="1" type="ordered locus">Olsu_1130</name>
</gene>
<dbReference type="OrthoDB" id="3182846at2"/>
<dbReference type="GeneID" id="78512553"/>
<dbReference type="EMBL" id="CP002106">
    <property type="protein sequence ID" value="ADK68240.1"/>
    <property type="molecule type" value="Genomic_DNA"/>
</dbReference>
<dbReference type="Proteomes" id="UP000000333">
    <property type="component" value="Chromosome"/>
</dbReference>
<protein>
    <submittedName>
        <fullName evidence="1">Putative anti-sigma regulatory factor, serine/threonine protein kinase</fullName>
    </submittedName>
</protein>